<gene>
    <name evidence="3" type="ORF">UFOPK3957_01182</name>
</gene>
<protein>
    <submittedName>
        <fullName evidence="3">Unannotated protein</fullName>
    </submittedName>
</protein>
<dbReference type="InterPro" id="IPR029058">
    <property type="entry name" value="AB_hydrolase_fold"/>
</dbReference>
<evidence type="ECO:0000313" key="3">
    <source>
        <dbReference type="EMBL" id="CAB4994247.1"/>
    </source>
</evidence>
<keyword evidence="1" id="KW-0378">Hydrolase</keyword>
<dbReference type="Gene3D" id="3.40.50.1820">
    <property type="entry name" value="alpha/beta hydrolase"/>
    <property type="match status" value="1"/>
</dbReference>
<dbReference type="InterPro" id="IPR050300">
    <property type="entry name" value="GDXG_lipolytic_enzyme"/>
</dbReference>
<dbReference type="PANTHER" id="PTHR48081:SF8">
    <property type="entry name" value="ALPHA_BETA HYDROLASE FOLD-3 DOMAIN-CONTAINING PROTEIN-RELATED"/>
    <property type="match status" value="1"/>
</dbReference>
<accession>A0A6J7NMB1</accession>
<dbReference type="SUPFAM" id="SSF53474">
    <property type="entry name" value="alpha/beta-Hydrolases"/>
    <property type="match status" value="1"/>
</dbReference>
<proteinExistence type="predicted"/>
<dbReference type="GO" id="GO:0016787">
    <property type="term" value="F:hydrolase activity"/>
    <property type="evidence" value="ECO:0007669"/>
    <property type="project" value="UniProtKB-KW"/>
</dbReference>
<organism evidence="3">
    <name type="scientific">freshwater metagenome</name>
    <dbReference type="NCBI Taxonomy" id="449393"/>
    <lineage>
        <taxon>unclassified sequences</taxon>
        <taxon>metagenomes</taxon>
        <taxon>ecological metagenomes</taxon>
    </lineage>
</organism>
<dbReference type="PANTHER" id="PTHR48081">
    <property type="entry name" value="AB HYDROLASE SUPERFAMILY PROTEIN C4A8.06C"/>
    <property type="match status" value="1"/>
</dbReference>
<dbReference type="InterPro" id="IPR013094">
    <property type="entry name" value="AB_hydrolase_3"/>
</dbReference>
<evidence type="ECO:0000256" key="1">
    <source>
        <dbReference type="ARBA" id="ARBA00022801"/>
    </source>
</evidence>
<dbReference type="AlphaFoldDB" id="A0A6J7NMB1"/>
<dbReference type="Pfam" id="PF07859">
    <property type="entry name" value="Abhydrolase_3"/>
    <property type="match status" value="1"/>
</dbReference>
<evidence type="ECO:0000259" key="2">
    <source>
        <dbReference type="Pfam" id="PF07859"/>
    </source>
</evidence>
<feature type="domain" description="Alpha/beta hydrolase fold-3" evidence="2">
    <location>
        <begin position="2"/>
        <end position="129"/>
    </location>
</feature>
<sequence length="155" mass="15926">MVGGDSAGGNLAAVVARHFAGDPRLAGQVLVYPCIDPSLSTASAQEFIDGPFATRAALEWCYLHYLAGASPQDPRVDLTGAVPPGLAPAIVLTVGHDPLRDEGIAYARGLAAAGVEVRHFHAPDSFHGAFGRSGLLPSAAADVVRVWATAVEMVG</sequence>
<reference evidence="3" key="1">
    <citation type="submission" date="2020-05" db="EMBL/GenBank/DDBJ databases">
        <authorList>
            <person name="Chiriac C."/>
            <person name="Salcher M."/>
            <person name="Ghai R."/>
            <person name="Kavagutti S V."/>
        </authorList>
    </citation>
    <scope>NUCLEOTIDE SEQUENCE</scope>
</reference>
<dbReference type="EMBL" id="CAFBOM010000201">
    <property type="protein sequence ID" value="CAB4994247.1"/>
    <property type="molecule type" value="Genomic_DNA"/>
</dbReference>
<name>A0A6J7NMB1_9ZZZZ</name>